<dbReference type="PANTHER" id="PTHR11910">
    <property type="entry name" value="ATP SYNTHASE DELTA CHAIN"/>
    <property type="match status" value="1"/>
</dbReference>
<evidence type="ECO:0000313" key="10">
    <source>
        <dbReference type="Proteomes" id="UP000307999"/>
    </source>
</evidence>
<dbReference type="GO" id="GO:0045259">
    <property type="term" value="C:proton-transporting ATP synthase complex"/>
    <property type="evidence" value="ECO:0007669"/>
    <property type="project" value="UniProtKB-KW"/>
</dbReference>
<keyword evidence="2 8" id="KW-0813">Transport</keyword>
<dbReference type="Proteomes" id="UP000307999">
    <property type="component" value="Unassembled WGS sequence"/>
</dbReference>
<comment type="similarity">
    <text evidence="8">Belongs to the ATPase delta chain family.</text>
</comment>
<dbReference type="SUPFAM" id="SSF47928">
    <property type="entry name" value="N-terminal domain of the delta subunit of the F1F0-ATP synthase"/>
    <property type="match status" value="1"/>
</dbReference>
<dbReference type="Gene3D" id="1.10.520.20">
    <property type="entry name" value="N-terminal domain of the delta subunit of the F1F0-ATP synthase"/>
    <property type="match status" value="1"/>
</dbReference>
<evidence type="ECO:0000256" key="3">
    <source>
        <dbReference type="ARBA" id="ARBA00022781"/>
    </source>
</evidence>
<keyword evidence="10" id="KW-1185">Reference proteome</keyword>
<dbReference type="Pfam" id="PF00213">
    <property type="entry name" value="OSCP"/>
    <property type="match status" value="1"/>
</dbReference>
<dbReference type="InterPro" id="IPR026015">
    <property type="entry name" value="ATP_synth_OSCP/delta_N_sf"/>
</dbReference>
<dbReference type="RefSeq" id="WP_136734971.1">
    <property type="nucleotide sequence ID" value="NZ_SWDB01000009.1"/>
</dbReference>
<comment type="function">
    <text evidence="8">This protein is part of the stalk that links CF(0) to CF(1). It either transmits conformational changes from CF(0) to CF(1) or is implicated in proton conduction.</text>
</comment>
<protein>
    <recommendedName>
        <fullName evidence="8">ATP synthase subunit delta</fullName>
    </recommendedName>
    <alternativeName>
        <fullName evidence="8">ATP synthase F(1) sector subunit delta</fullName>
    </alternativeName>
    <alternativeName>
        <fullName evidence="8">F-type ATPase subunit delta</fullName>
        <shortName evidence="8">F-ATPase subunit delta</shortName>
    </alternativeName>
</protein>
<comment type="subcellular location">
    <subcellularLocation>
        <location evidence="8">Cell membrane</location>
        <topology evidence="8">Peripheral membrane protein</topology>
    </subcellularLocation>
    <subcellularLocation>
        <location evidence="1">Membrane</location>
    </subcellularLocation>
</comment>
<evidence type="ECO:0000256" key="6">
    <source>
        <dbReference type="ARBA" id="ARBA00023196"/>
    </source>
</evidence>
<dbReference type="EMBL" id="SWDB01000009">
    <property type="protein sequence ID" value="TKB46396.1"/>
    <property type="molecule type" value="Genomic_DNA"/>
</dbReference>
<name>A0A4U1B8U5_9GAMM</name>
<dbReference type="InterPro" id="IPR000711">
    <property type="entry name" value="ATPase_OSCP/dsu"/>
</dbReference>
<keyword evidence="4 8" id="KW-0406">Ion transport</keyword>
<dbReference type="GO" id="GO:0005886">
    <property type="term" value="C:plasma membrane"/>
    <property type="evidence" value="ECO:0007669"/>
    <property type="project" value="UniProtKB-SubCell"/>
</dbReference>
<gene>
    <name evidence="8 9" type="primary">atpH</name>
    <name evidence="9" type="ORF">E8M12_04905</name>
</gene>
<evidence type="ECO:0000313" key="9">
    <source>
        <dbReference type="EMBL" id="TKB46396.1"/>
    </source>
</evidence>
<evidence type="ECO:0000256" key="2">
    <source>
        <dbReference type="ARBA" id="ARBA00022448"/>
    </source>
</evidence>
<evidence type="ECO:0000256" key="8">
    <source>
        <dbReference type="HAMAP-Rule" id="MF_01416"/>
    </source>
</evidence>
<evidence type="ECO:0000256" key="5">
    <source>
        <dbReference type="ARBA" id="ARBA00023136"/>
    </source>
</evidence>
<proteinExistence type="inferred from homology"/>
<dbReference type="OrthoDB" id="9816221at2"/>
<dbReference type="AlphaFoldDB" id="A0A4U1B8U5"/>
<keyword evidence="8" id="KW-1003">Cell membrane</keyword>
<keyword evidence="7 8" id="KW-0066">ATP synthesis</keyword>
<comment type="function">
    <text evidence="8">F(1)F(0) ATP synthase produces ATP from ADP in the presence of a proton or sodium gradient. F-type ATPases consist of two structural domains, F(1) containing the extramembraneous catalytic core and F(0) containing the membrane proton channel, linked together by a central stalk and a peripheral stalk. During catalysis, ATP synthesis in the catalytic domain of F(1) is coupled via a rotary mechanism of the central stalk subunits to proton translocation.</text>
</comment>
<dbReference type="NCBIfam" id="TIGR01145">
    <property type="entry name" value="ATP_synt_delta"/>
    <property type="match status" value="1"/>
</dbReference>
<dbReference type="InterPro" id="IPR020781">
    <property type="entry name" value="ATPase_OSCP/d_CS"/>
</dbReference>
<sequence length="177" mass="19087">MSELTTIARPYAKAAFEYAVEAKSVDAWLEMLVFASEVSQNETVAGYIAGGMGVEQITDLFLKVCGEQLNDKGQNFIKILAENGRLLVLPQIVTQFAELKAEYEKEISVDVASAVELSAEQVTSLSAALEKRLARKVKLNCTVDANVVSGLVIKAGDTVIDGSVRGKLDRLANSMQS</sequence>
<organism evidence="9 10">
    <name type="scientific">Thalassotalea mangrovi</name>
    <dbReference type="NCBI Taxonomy" id="2572245"/>
    <lineage>
        <taxon>Bacteria</taxon>
        <taxon>Pseudomonadati</taxon>
        <taxon>Pseudomonadota</taxon>
        <taxon>Gammaproteobacteria</taxon>
        <taxon>Alteromonadales</taxon>
        <taxon>Colwelliaceae</taxon>
        <taxon>Thalassotalea</taxon>
    </lineage>
</organism>
<dbReference type="HAMAP" id="MF_01416">
    <property type="entry name" value="ATP_synth_delta_bact"/>
    <property type="match status" value="1"/>
</dbReference>
<keyword evidence="5 8" id="KW-0472">Membrane</keyword>
<accession>A0A4U1B8U5</accession>
<evidence type="ECO:0000256" key="7">
    <source>
        <dbReference type="ARBA" id="ARBA00023310"/>
    </source>
</evidence>
<evidence type="ECO:0000256" key="4">
    <source>
        <dbReference type="ARBA" id="ARBA00023065"/>
    </source>
</evidence>
<keyword evidence="6 8" id="KW-0139">CF(1)</keyword>
<evidence type="ECO:0000256" key="1">
    <source>
        <dbReference type="ARBA" id="ARBA00004370"/>
    </source>
</evidence>
<comment type="caution">
    <text evidence="9">The sequence shown here is derived from an EMBL/GenBank/DDBJ whole genome shotgun (WGS) entry which is preliminary data.</text>
</comment>
<reference evidence="9 10" key="1">
    <citation type="submission" date="2019-04" db="EMBL/GenBank/DDBJ databases">
        <title>Thalassotalea guangxiensis sp. nov., isolated from sediment of the coastal wetland.</title>
        <authorList>
            <person name="Zheng S."/>
            <person name="Zhang D."/>
        </authorList>
    </citation>
    <scope>NUCLEOTIDE SEQUENCE [LARGE SCALE GENOMIC DNA]</scope>
    <source>
        <strain evidence="9 10">ZS-4</strain>
    </source>
</reference>
<keyword evidence="3 8" id="KW-0375">Hydrogen ion transport</keyword>
<dbReference type="PROSITE" id="PS00389">
    <property type="entry name" value="ATPASE_DELTA"/>
    <property type="match status" value="1"/>
</dbReference>
<dbReference type="NCBIfam" id="NF004402">
    <property type="entry name" value="PRK05758.2-2"/>
    <property type="match status" value="1"/>
</dbReference>
<dbReference type="NCBIfam" id="NF004404">
    <property type="entry name" value="PRK05758.2-5"/>
    <property type="match status" value="1"/>
</dbReference>
<dbReference type="GO" id="GO:0046933">
    <property type="term" value="F:proton-transporting ATP synthase activity, rotational mechanism"/>
    <property type="evidence" value="ECO:0007669"/>
    <property type="project" value="UniProtKB-UniRule"/>
</dbReference>
<dbReference type="PRINTS" id="PR00125">
    <property type="entry name" value="ATPASEDELTA"/>
</dbReference>